<evidence type="ECO:0000313" key="1">
    <source>
        <dbReference type="EMBL" id="KAK0964758.1"/>
    </source>
</evidence>
<proteinExistence type="predicted"/>
<organism evidence="1 2">
    <name type="scientific">Friedmanniomyces endolithicus</name>
    <dbReference type="NCBI Taxonomy" id="329885"/>
    <lineage>
        <taxon>Eukaryota</taxon>
        <taxon>Fungi</taxon>
        <taxon>Dikarya</taxon>
        <taxon>Ascomycota</taxon>
        <taxon>Pezizomycotina</taxon>
        <taxon>Dothideomycetes</taxon>
        <taxon>Dothideomycetidae</taxon>
        <taxon>Mycosphaerellales</taxon>
        <taxon>Teratosphaeriaceae</taxon>
        <taxon>Friedmanniomyces</taxon>
    </lineage>
</organism>
<evidence type="ECO:0000313" key="2">
    <source>
        <dbReference type="Proteomes" id="UP001175353"/>
    </source>
</evidence>
<dbReference type="InterPro" id="IPR038883">
    <property type="entry name" value="AN11006-like"/>
</dbReference>
<dbReference type="PANTHER" id="PTHR42085:SF1">
    <property type="entry name" value="F-BOX DOMAIN-CONTAINING PROTEIN"/>
    <property type="match status" value="1"/>
</dbReference>
<gene>
    <name evidence="1" type="ORF">LTR91_018306</name>
</gene>
<sequence length="197" mass="22166">MAHPIMGQPDANILHENQDNLTDPPRCRLLELPAELQIHIYELASVCKGTIRLRNPVCVGYGGGDQSVIAVMEPGRLPTLGHCKDGLRLSQTCRSVREIAMPIYYARNTFETCCCWVRDREDGLKPLRKWLSEIGPSTRRLLKKLHVHDNGDYMAGYTELHASVSAGLRKFEATATETTDRRAEGDYYRLCHVTLSA</sequence>
<accession>A0AAN6HF50</accession>
<comment type="caution">
    <text evidence="1">The sequence shown here is derived from an EMBL/GenBank/DDBJ whole genome shotgun (WGS) entry which is preliminary data.</text>
</comment>
<name>A0AAN6HF50_9PEZI</name>
<dbReference type="AlphaFoldDB" id="A0AAN6HF50"/>
<protein>
    <recommendedName>
        <fullName evidence="3">F-box domain-containing protein</fullName>
    </recommendedName>
</protein>
<dbReference type="Proteomes" id="UP001175353">
    <property type="component" value="Unassembled WGS sequence"/>
</dbReference>
<reference evidence="1" key="1">
    <citation type="submission" date="2023-06" db="EMBL/GenBank/DDBJ databases">
        <title>Black Yeasts Isolated from many extreme environments.</title>
        <authorList>
            <person name="Coleine C."/>
            <person name="Stajich J.E."/>
            <person name="Selbmann L."/>
        </authorList>
    </citation>
    <scope>NUCLEOTIDE SEQUENCE</scope>
    <source>
        <strain evidence="1">CCFEE 5200</strain>
    </source>
</reference>
<evidence type="ECO:0008006" key="3">
    <source>
        <dbReference type="Google" id="ProtNLM"/>
    </source>
</evidence>
<dbReference type="EMBL" id="JAUJLE010000254">
    <property type="protein sequence ID" value="KAK0964758.1"/>
    <property type="molecule type" value="Genomic_DNA"/>
</dbReference>
<keyword evidence="2" id="KW-1185">Reference proteome</keyword>
<dbReference type="PANTHER" id="PTHR42085">
    <property type="entry name" value="F-BOX DOMAIN-CONTAINING PROTEIN"/>
    <property type="match status" value="1"/>
</dbReference>